<dbReference type="SUPFAM" id="SSF111337">
    <property type="entry name" value="QueA-like"/>
    <property type="match status" value="1"/>
</dbReference>
<keyword evidence="15" id="KW-1185">Reference proteome</keyword>
<dbReference type="RefSeq" id="WP_148595593.1">
    <property type="nucleotide sequence ID" value="NZ_CP042997.1"/>
</dbReference>
<keyword evidence="7 13" id="KW-0671">Queuosine biosynthesis</keyword>
<dbReference type="InterPro" id="IPR036100">
    <property type="entry name" value="QueA_sf"/>
</dbReference>
<keyword evidence="14" id="KW-0328">Glycosyltransferase</keyword>
<dbReference type="Proteomes" id="UP000324233">
    <property type="component" value="Chromosome"/>
</dbReference>
<evidence type="ECO:0000256" key="4">
    <source>
        <dbReference type="ARBA" id="ARBA00022490"/>
    </source>
</evidence>
<accession>A0A5B9W5G9</accession>
<dbReference type="GO" id="GO:0051075">
    <property type="term" value="F:S-adenosylmethionine:tRNA ribosyltransferase-isomerase activity"/>
    <property type="evidence" value="ECO:0007669"/>
    <property type="project" value="UniProtKB-EC"/>
</dbReference>
<dbReference type="InterPro" id="IPR042119">
    <property type="entry name" value="QueA_dom2"/>
</dbReference>
<dbReference type="UniPathway" id="UPA00392"/>
<keyword evidence="4 13" id="KW-0963">Cytoplasm</keyword>
<dbReference type="Pfam" id="PF02547">
    <property type="entry name" value="Queuosine_synth"/>
    <property type="match status" value="1"/>
</dbReference>
<dbReference type="GO" id="GO:0008616">
    <property type="term" value="P:tRNA queuosine(34) biosynthetic process"/>
    <property type="evidence" value="ECO:0007669"/>
    <property type="project" value="UniProtKB-UniRule"/>
</dbReference>
<evidence type="ECO:0000256" key="8">
    <source>
        <dbReference type="ARBA" id="ARBA00052751"/>
    </source>
</evidence>
<dbReference type="FunFam" id="3.40.1780.10:FF:000001">
    <property type="entry name" value="S-adenosylmethionine:tRNA ribosyltransferase-isomerase"/>
    <property type="match status" value="1"/>
</dbReference>
<keyword evidence="6 13" id="KW-0949">S-adenosyl-L-methionine</keyword>
<dbReference type="EC" id="2.4.99.17" evidence="10 13"/>
<gene>
    <name evidence="13 14" type="primary">queA</name>
    <name evidence="14" type="ORF">OJF2_44050</name>
</gene>
<protein>
    <recommendedName>
        <fullName evidence="11 13">S-adenosylmethionine:tRNA ribosyltransferase-isomerase</fullName>
        <ecNumber evidence="10 13">2.4.99.17</ecNumber>
    </recommendedName>
    <alternativeName>
        <fullName evidence="12 13">Queuosine biosynthesis protein QueA</fullName>
    </alternativeName>
</protein>
<reference evidence="14 15" key="1">
    <citation type="submission" date="2019-08" db="EMBL/GenBank/DDBJ databases">
        <title>Deep-cultivation of Planctomycetes and their phenomic and genomic characterization uncovers novel biology.</title>
        <authorList>
            <person name="Wiegand S."/>
            <person name="Jogler M."/>
            <person name="Boedeker C."/>
            <person name="Pinto D."/>
            <person name="Vollmers J."/>
            <person name="Rivas-Marin E."/>
            <person name="Kohn T."/>
            <person name="Peeters S.H."/>
            <person name="Heuer A."/>
            <person name="Rast P."/>
            <person name="Oberbeckmann S."/>
            <person name="Bunk B."/>
            <person name="Jeske O."/>
            <person name="Meyerdierks A."/>
            <person name="Storesund J.E."/>
            <person name="Kallscheuer N."/>
            <person name="Luecker S."/>
            <person name="Lage O.M."/>
            <person name="Pohl T."/>
            <person name="Merkel B.J."/>
            <person name="Hornburger P."/>
            <person name="Mueller R.-W."/>
            <person name="Bruemmer F."/>
            <person name="Labrenz M."/>
            <person name="Spormann A.M."/>
            <person name="Op den Camp H."/>
            <person name="Overmann J."/>
            <person name="Amann R."/>
            <person name="Jetten M.S.M."/>
            <person name="Mascher T."/>
            <person name="Medema M.H."/>
            <person name="Devos D.P."/>
            <person name="Kaster A.-K."/>
            <person name="Ovreas L."/>
            <person name="Rohde M."/>
            <person name="Galperin M.Y."/>
            <person name="Jogler C."/>
        </authorList>
    </citation>
    <scope>NUCLEOTIDE SEQUENCE [LARGE SCALE GENOMIC DNA]</scope>
    <source>
        <strain evidence="14 15">OJF2</strain>
    </source>
</reference>
<dbReference type="PANTHER" id="PTHR30307">
    <property type="entry name" value="S-ADENOSYLMETHIONINE:TRNA RIBOSYLTRANSFERASE-ISOMERASE"/>
    <property type="match status" value="1"/>
</dbReference>
<evidence type="ECO:0000256" key="5">
    <source>
        <dbReference type="ARBA" id="ARBA00022679"/>
    </source>
</evidence>
<organism evidence="14 15">
    <name type="scientific">Aquisphaera giovannonii</name>
    <dbReference type="NCBI Taxonomy" id="406548"/>
    <lineage>
        <taxon>Bacteria</taxon>
        <taxon>Pseudomonadati</taxon>
        <taxon>Planctomycetota</taxon>
        <taxon>Planctomycetia</taxon>
        <taxon>Isosphaerales</taxon>
        <taxon>Isosphaeraceae</taxon>
        <taxon>Aquisphaera</taxon>
    </lineage>
</organism>
<dbReference type="Gene3D" id="3.40.1780.10">
    <property type="entry name" value="QueA-like"/>
    <property type="match status" value="1"/>
</dbReference>
<dbReference type="NCBIfam" id="TIGR00113">
    <property type="entry name" value="queA"/>
    <property type="match status" value="1"/>
</dbReference>
<evidence type="ECO:0000256" key="7">
    <source>
        <dbReference type="ARBA" id="ARBA00022785"/>
    </source>
</evidence>
<dbReference type="EMBL" id="CP042997">
    <property type="protein sequence ID" value="QEH35848.1"/>
    <property type="molecule type" value="Genomic_DNA"/>
</dbReference>
<keyword evidence="5 13" id="KW-0808">Transferase</keyword>
<evidence type="ECO:0000256" key="12">
    <source>
        <dbReference type="ARBA" id="ARBA00076160"/>
    </source>
</evidence>
<proteinExistence type="inferred from homology"/>
<dbReference type="KEGG" id="agv:OJF2_44050"/>
<evidence type="ECO:0000256" key="2">
    <source>
        <dbReference type="ARBA" id="ARBA00004691"/>
    </source>
</evidence>
<keyword evidence="14" id="KW-0413">Isomerase</keyword>
<evidence type="ECO:0000256" key="6">
    <source>
        <dbReference type="ARBA" id="ARBA00022691"/>
    </source>
</evidence>
<evidence type="ECO:0000256" key="1">
    <source>
        <dbReference type="ARBA" id="ARBA00004496"/>
    </source>
</evidence>
<dbReference type="Gene3D" id="2.40.10.240">
    <property type="entry name" value="QueA-like"/>
    <property type="match status" value="1"/>
</dbReference>
<comment type="subcellular location">
    <subcellularLocation>
        <location evidence="1 13">Cytoplasm</location>
    </subcellularLocation>
</comment>
<dbReference type="NCBIfam" id="NF001140">
    <property type="entry name" value="PRK00147.1"/>
    <property type="match status" value="1"/>
</dbReference>
<dbReference type="HAMAP" id="MF_00113">
    <property type="entry name" value="QueA"/>
    <property type="match status" value="1"/>
</dbReference>
<comment type="catalytic activity">
    <reaction evidence="8 13">
        <text>7-aminomethyl-7-carbaguanosine(34) in tRNA + S-adenosyl-L-methionine = epoxyqueuosine(34) in tRNA + adenine + L-methionine + 2 H(+)</text>
        <dbReference type="Rhea" id="RHEA:32155"/>
        <dbReference type="Rhea" id="RHEA-COMP:10342"/>
        <dbReference type="Rhea" id="RHEA-COMP:18582"/>
        <dbReference type="ChEBI" id="CHEBI:15378"/>
        <dbReference type="ChEBI" id="CHEBI:16708"/>
        <dbReference type="ChEBI" id="CHEBI:57844"/>
        <dbReference type="ChEBI" id="CHEBI:59789"/>
        <dbReference type="ChEBI" id="CHEBI:82833"/>
        <dbReference type="ChEBI" id="CHEBI:194443"/>
        <dbReference type="EC" id="2.4.99.17"/>
    </reaction>
</comment>
<comment type="pathway">
    <text evidence="2 13">tRNA modification; tRNA-queuosine biosynthesis.</text>
</comment>
<dbReference type="OrthoDB" id="9805933at2"/>
<evidence type="ECO:0000313" key="14">
    <source>
        <dbReference type="EMBL" id="QEH35848.1"/>
    </source>
</evidence>
<sequence>MLASEFDFDLPVELIAQHPAAAREHSRLMVVRRDGGRIEHRRFDELPALLDGRDILARNCTKVIPARLIGRREATGGKWEGLFLREVEGGAWEILAATRGRPAPGERVVVDHGGGEGLRLALESRGEEGRWIVRPLGPPAASTLALLERHGQIPLPPYIRKGRAGEEDRERYQTVFARAPGSVAAPTAGLHFSDATFRDLAAKGVAWVDLTLHVGVGTFRPIEAERIEDHVMHAEWAELTAEAARALNARRAAGGRVVAVGTTSTRTLETAAAGGEIAPFSGPTGLFIRPGHAFRGLDALVTNFHLPRSSLLVLVSALAGVDLIREAYREAVARRYRFYSYGDAMLIL</sequence>
<dbReference type="GO" id="GO:0005737">
    <property type="term" value="C:cytoplasm"/>
    <property type="evidence" value="ECO:0007669"/>
    <property type="project" value="UniProtKB-SubCell"/>
</dbReference>
<evidence type="ECO:0000256" key="11">
    <source>
        <dbReference type="ARBA" id="ARBA00069325"/>
    </source>
</evidence>
<dbReference type="AlphaFoldDB" id="A0A5B9W5G9"/>
<name>A0A5B9W5G9_9BACT</name>
<comment type="similarity">
    <text evidence="9 13">Belongs to the QueA family.</text>
</comment>
<dbReference type="PANTHER" id="PTHR30307:SF0">
    <property type="entry name" value="S-ADENOSYLMETHIONINE:TRNA RIBOSYLTRANSFERASE-ISOMERASE"/>
    <property type="match status" value="1"/>
</dbReference>
<evidence type="ECO:0000256" key="13">
    <source>
        <dbReference type="HAMAP-Rule" id="MF_00113"/>
    </source>
</evidence>
<evidence type="ECO:0000256" key="9">
    <source>
        <dbReference type="ARBA" id="ARBA00061210"/>
    </source>
</evidence>
<comment type="function">
    <text evidence="13">Transfers and isomerizes the ribose moiety from AdoMet to the 7-aminomethyl group of 7-deazaguanine (preQ1-tRNA) to give epoxyqueuosine (oQ-tRNA).</text>
</comment>
<dbReference type="InterPro" id="IPR042118">
    <property type="entry name" value="QueA_dom1"/>
</dbReference>
<comment type="subunit">
    <text evidence="3 13">Monomer.</text>
</comment>
<evidence type="ECO:0000256" key="3">
    <source>
        <dbReference type="ARBA" id="ARBA00011245"/>
    </source>
</evidence>
<evidence type="ECO:0000313" key="15">
    <source>
        <dbReference type="Proteomes" id="UP000324233"/>
    </source>
</evidence>
<dbReference type="InterPro" id="IPR003699">
    <property type="entry name" value="QueA"/>
</dbReference>
<evidence type="ECO:0000256" key="10">
    <source>
        <dbReference type="ARBA" id="ARBA00066503"/>
    </source>
</evidence>